<dbReference type="Pfam" id="PF00069">
    <property type="entry name" value="Pkinase"/>
    <property type="match status" value="1"/>
</dbReference>
<dbReference type="OrthoDB" id="9813021at2"/>
<dbReference type="SUPFAM" id="SSF56112">
    <property type="entry name" value="Protein kinase-like (PK-like)"/>
    <property type="match status" value="1"/>
</dbReference>
<evidence type="ECO:0000256" key="2">
    <source>
        <dbReference type="ARBA" id="ARBA00022527"/>
    </source>
</evidence>
<dbReference type="Proteomes" id="UP000257004">
    <property type="component" value="Unassembled WGS sequence"/>
</dbReference>
<proteinExistence type="predicted"/>
<evidence type="ECO:0000256" key="1">
    <source>
        <dbReference type="ARBA" id="ARBA00012513"/>
    </source>
</evidence>
<keyword evidence="3" id="KW-0808">Transferase</keyword>
<dbReference type="PANTHER" id="PTHR11042:SF160">
    <property type="entry name" value="EUKARYOTIC TRANSLATION INITIATION FACTOR 2-ALPHA KINASE 1"/>
    <property type="match status" value="1"/>
</dbReference>
<dbReference type="GO" id="GO:0005524">
    <property type="term" value="F:ATP binding"/>
    <property type="evidence" value="ECO:0007669"/>
    <property type="project" value="UniProtKB-KW"/>
</dbReference>
<reference evidence="8 9" key="1">
    <citation type="submission" date="2018-07" db="EMBL/GenBank/DDBJ databases">
        <title>Genomic Encyclopedia of Archaeal and Bacterial Type Strains, Phase II (KMG-II): from individual species to whole genera.</title>
        <authorList>
            <person name="Goeker M."/>
        </authorList>
    </citation>
    <scope>NUCLEOTIDE SEQUENCE [LARGE SCALE GENOMIC DNA]</scope>
    <source>
        <strain evidence="8 9">DSM 25795</strain>
    </source>
</reference>
<dbReference type="GO" id="GO:0005737">
    <property type="term" value="C:cytoplasm"/>
    <property type="evidence" value="ECO:0007669"/>
    <property type="project" value="TreeGrafter"/>
</dbReference>
<gene>
    <name evidence="8" type="ORF">BD847_0860</name>
</gene>
<dbReference type="GO" id="GO:0006796">
    <property type="term" value="P:phosphate-containing compound metabolic process"/>
    <property type="evidence" value="ECO:0007669"/>
    <property type="project" value="UniProtKB-ARBA"/>
</dbReference>
<keyword evidence="2 8" id="KW-0723">Serine/threonine-protein kinase</keyword>
<evidence type="ECO:0000256" key="4">
    <source>
        <dbReference type="ARBA" id="ARBA00022741"/>
    </source>
</evidence>
<evidence type="ECO:0000259" key="7">
    <source>
        <dbReference type="PROSITE" id="PS50011"/>
    </source>
</evidence>
<feature type="domain" description="Protein kinase" evidence="7">
    <location>
        <begin position="4"/>
        <end position="272"/>
    </location>
</feature>
<dbReference type="EC" id="2.7.11.1" evidence="1"/>
<keyword evidence="5 8" id="KW-0418">Kinase</keyword>
<organism evidence="8 9">
    <name type="scientific">Flavobacterium cutihirudinis</name>
    <dbReference type="NCBI Taxonomy" id="1265740"/>
    <lineage>
        <taxon>Bacteria</taxon>
        <taxon>Pseudomonadati</taxon>
        <taxon>Bacteroidota</taxon>
        <taxon>Flavobacteriia</taxon>
        <taxon>Flavobacteriales</taxon>
        <taxon>Flavobacteriaceae</taxon>
        <taxon>Flavobacterium</taxon>
    </lineage>
</organism>
<dbReference type="InterPro" id="IPR050339">
    <property type="entry name" value="CC_SR_Kinase"/>
</dbReference>
<protein>
    <recommendedName>
        <fullName evidence="1">non-specific serine/threonine protein kinase</fullName>
        <ecNumber evidence="1">2.7.11.1</ecNumber>
    </recommendedName>
</protein>
<dbReference type="InterPro" id="IPR011009">
    <property type="entry name" value="Kinase-like_dom_sf"/>
</dbReference>
<dbReference type="InterPro" id="IPR000719">
    <property type="entry name" value="Prot_kinase_dom"/>
</dbReference>
<dbReference type="PANTHER" id="PTHR11042">
    <property type="entry name" value="EUKARYOTIC TRANSLATION INITIATION FACTOR 2-ALPHA KINASE EIF2-ALPHA KINASE -RELATED"/>
    <property type="match status" value="1"/>
</dbReference>
<evidence type="ECO:0000256" key="6">
    <source>
        <dbReference type="ARBA" id="ARBA00022840"/>
    </source>
</evidence>
<keyword evidence="9" id="KW-1185">Reference proteome</keyword>
<evidence type="ECO:0000256" key="5">
    <source>
        <dbReference type="ARBA" id="ARBA00022777"/>
    </source>
</evidence>
<name>A0A3D9G162_9FLAO</name>
<keyword evidence="6" id="KW-0067">ATP-binding</keyword>
<dbReference type="Gene3D" id="1.10.510.10">
    <property type="entry name" value="Transferase(Phosphotransferase) domain 1"/>
    <property type="match status" value="1"/>
</dbReference>
<evidence type="ECO:0000313" key="9">
    <source>
        <dbReference type="Proteomes" id="UP000257004"/>
    </source>
</evidence>
<dbReference type="SMART" id="SM00220">
    <property type="entry name" value="S_TKc"/>
    <property type="match status" value="1"/>
</dbReference>
<evidence type="ECO:0000256" key="3">
    <source>
        <dbReference type="ARBA" id="ARBA00022679"/>
    </source>
</evidence>
<dbReference type="GO" id="GO:0006417">
    <property type="term" value="P:regulation of translation"/>
    <property type="evidence" value="ECO:0007669"/>
    <property type="project" value="UniProtKB-ARBA"/>
</dbReference>
<dbReference type="GO" id="GO:0006950">
    <property type="term" value="P:response to stress"/>
    <property type="evidence" value="ECO:0007669"/>
    <property type="project" value="UniProtKB-ARBA"/>
</dbReference>
<dbReference type="RefSeq" id="WP_115886996.1">
    <property type="nucleotide sequence ID" value="NZ_QRDQ01000007.1"/>
</dbReference>
<sequence length="432" mass="50416">MRILKVIEVINQGGFGIIEKVICDDGNEYARKTFCPSSQFLSDKQLCDKLKARFIREVKTQKLLPKEYFIPIIYEDLESDNPWFLMPIAEDVYSNEIINSKAENRNPEGLGDILNSLEFIHSKGLVHRDLKPQNILKHEGIWKLADFGLISQDKEILSQTITTSNNAYGTVHYCAPEQTTEFRRVTPLADIYSFGAILHDIFTDGNRVPYSQLTANGEIGVIIEKCTKHKKEDRFINIATLRNKLLYVLSKQPILKSTVDNQWFEDFKNTQFWDVDKFESFVFFLKRNNALHYSFFYEINLEVIDNLFKIDKELFDEFCLMYFEWVCQTNYQFDYCDVIIGYILDIYNKTSDLEVKAKAAVTSAELAKSHNRWYVMRHVVKMSNKEINDDLAFRIVIEIDSKSRNKGNFQRCVEGINLNVTSYHDMIADLFN</sequence>
<dbReference type="AlphaFoldDB" id="A0A3D9G162"/>
<accession>A0A3D9G162</accession>
<dbReference type="PROSITE" id="PS50011">
    <property type="entry name" value="PROTEIN_KINASE_DOM"/>
    <property type="match status" value="1"/>
</dbReference>
<comment type="caution">
    <text evidence="8">The sequence shown here is derived from an EMBL/GenBank/DDBJ whole genome shotgun (WGS) entry which is preliminary data.</text>
</comment>
<keyword evidence="4" id="KW-0547">Nucleotide-binding</keyword>
<dbReference type="GO" id="GO:0004674">
    <property type="term" value="F:protein serine/threonine kinase activity"/>
    <property type="evidence" value="ECO:0007669"/>
    <property type="project" value="UniProtKB-KW"/>
</dbReference>
<dbReference type="EMBL" id="QRDQ01000007">
    <property type="protein sequence ID" value="RED26929.1"/>
    <property type="molecule type" value="Genomic_DNA"/>
</dbReference>
<evidence type="ECO:0000313" key="8">
    <source>
        <dbReference type="EMBL" id="RED26929.1"/>
    </source>
</evidence>